<dbReference type="Gene3D" id="2.60.40.1090">
    <property type="entry name" value="Fimbrial-type adhesion domain"/>
    <property type="match status" value="1"/>
</dbReference>
<dbReference type="PATRIC" id="fig|1157951.4.peg.2649"/>
<gene>
    <name evidence="1" type="ordered locus">S70_13155</name>
</gene>
<dbReference type="EMBL" id="CP003488">
    <property type="protein sequence ID" value="AFH94473.1"/>
    <property type="molecule type" value="Genomic_DNA"/>
</dbReference>
<dbReference type="Proteomes" id="UP000005012">
    <property type="component" value="Chromosome"/>
</dbReference>
<dbReference type="GO" id="GO:0009289">
    <property type="term" value="C:pilus"/>
    <property type="evidence" value="ECO:0007669"/>
    <property type="project" value="InterPro"/>
</dbReference>
<proteinExistence type="predicted"/>
<dbReference type="HOGENOM" id="CLU_1359394_0_0_6"/>
<reference evidence="1 2" key="1">
    <citation type="journal article" date="2012" name="J. Bacteriol.">
        <title>Complete Genome Sequence of Providencia stuartii Clinical Isolate MRSN 2154.</title>
        <authorList>
            <person name="Clifford R.J."/>
            <person name="Hang J."/>
            <person name="Riley M.C."/>
            <person name="Onmus-Leone F."/>
            <person name="Kuschner R.A."/>
            <person name="Lesho E.P."/>
            <person name="Waterman P.E."/>
        </authorList>
    </citation>
    <scope>NUCLEOTIDE SEQUENCE [LARGE SCALE GENOMIC DNA]</scope>
    <source>
        <strain evidence="1 2">MRSN 2154</strain>
    </source>
</reference>
<name>A0A140NNN7_PROSM</name>
<evidence type="ECO:0000313" key="1">
    <source>
        <dbReference type="EMBL" id="AFH94473.1"/>
    </source>
</evidence>
<dbReference type="KEGG" id="psi:S70_13155"/>
<dbReference type="GO" id="GO:0007155">
    <property type="term" value="P:cell adhesion"/>
    <property type="evidence" value="ECO:0007669"/>
    <property type="project" value="InterPro"/>
</dbReference>
<dbReference type="AlphaFoldDB" id="A0A140NNN7"/>
<evidence type="ECO:0008006" key="3">
    <source>
        <dbReference type="Google" id="ProtNLM"/>
    </source>
</evidence>
<dbReference type="InterPro" id="IPR036937">
    <property type="entry name" value="Adhesion_dom_fimbrial_sf"/>
</dbReference>
<evidence type="ECO:0000313" key="2">
    <source>
        <dbReference type="Proteomes" id="UP000005012"/>
    </source>
</evidence>
<reference evidence="2" key="2">
    <citation type="submission" date="2012-04" db="EMBL/GenBank/DDBJ databases">
        <title>Complete genome sequence of Providencia stuartii clinical isolate MRSN 2154.</title>
        <authorList>
            <person name="Clifford R.J."/>
            <person name="Hang J."/>
            <person name="Riley M.C."/>
            <person name="Onmus-Leone F."/>
            <person name="Kuschner R.A."/>
            <person name="Lesho E.P."/>
            <person name="Waterman P.E."/>
        </authorList>
    </citation>
    <scope>NUCLEOTIDE SEQUENCE [LARGE SCALE GENOMIC DNA]</scope>
    <source>
        <strain evidence="2">MRSN 2154</strain>
    </source>
</reference>
<organism evidence="1 2">
    <name type="scientific">Providencia stuartii (strain MRSN 2154)</name>
    <dbReference type="NCBI Taxonomy" id="1157951"/>
    <lineage>
        <taxon>Bacteria</taxon>
        <taxon>Pseudomonadati</taxon>
        <taxon>Pseudomonadota</taxon>
        <taxon>Gammaproteobacteria</taxon>
        <taxon>Enterobacterales</taxon>
        <taxon>Morganellaceae</taxon>
        <taxon>Providencia</taxon>
    </lineage>
</organism>
<protein>
    <recommendedName>
        <fullName evidence="3">Adhesin</fullName>
    </recommendedName>
</protein>
<accession>A0A140NNN7</accession>
<sequence>MSCTTADGGNFETCISRYSGSSFYSEIEIDNLQYDWRGVCLDIYLYADSAVTLNNGWGGHWTSASKRVCADGGPGLIPEPPSKASVCNLNSQNLNLSYSATSLNVDGLTQSANLNVICTAGDAQDYRLKLTGNNVTNGNLNFGNGVSAQVSLNGSQVQANGPGIQLNSLTSQTISVSATLSGNASVSGVSKATGILVLEAL</sequence>